<dbReference type="PRINTS" id="PR00320">
    <property type="entry name" value="GPROTEINBRPT"/>
</dbReference>
<evidence type="ECO:0000256" key="3">
    <source>
        <dbReference type="PROSITE-ProRule" id="PRU00221"/>
    </source>
</evidence>
<dbReference type="PROSITE" id="PS50294">
    <property type="entry name" value="WD_REPEATS_REGION"/>
    <property type="match status" value="11"/>
</dbReference>
<dbReference type="SMART" id="SM00320">
    <property type="entry name" value="WD40"/>
    <property type="match status" value="14"/>
</dbReference>
<evidence type="ECO:0000256" key="2">
    <source>
        <dbReference type="ARBA" id="ARBA00022737"/>
    </source>
</evidence>
<accession>A0A7W7FYC5</accession>
<dbReference type="InterPro" id="IPR001387">
    <property type="entry name" value="Cro/C1-type_HTH"/>
</dbReference>
<dbReference type="GO" id="GO:0003677">
    <property type="term" value="F:DNA binding"/>
    <property type="evidence" value="ECO:0007669"/>
    <property type="project" value="InterPro"/>
</dbReference>
<dbReference type="InterPro" id="IPR027417">
    <property type="entry name" value="P-loop_NTPase"/>
</dbReference>
<feature type="repeat" description="WD" evidence="3">
    <location>
        <begin position="806"/>
        <end position="847"/>
    </location>
</feature>
<feature type="repeat" description="WD" evidence="3">
    <location>
        <begin position="849"/>
        <end position="891"/>
    </location>
</feature>
<dbReference type="CDD" id="cd00200">
    <property type="entry name" value="WD40"/>
    <property type="match status" value="2"/>
</dbReference>
<keyword evidence="2" id="KW-0677">Repeat</keyword>
<organism evidence="5 6">
    <name type="scientific">Crossiella cryophila</name>
    <dbReference type="NCBI Taxonomy" id="43355"/>
    <lineage>
        <taxon>Bacteria</taxon>
        <taxon>Bacillati</taxon>
        <taxon>Actinomycetota</taxon>
        <taxon>Actinomycetes</taxon>
        <taxon>Pseudonocardiales</taxon>
        <taxon>Pseudonocardiaceae</taxon>
        <taxon>Crossiella</taxon>
    </lineage>
</organism>
<evidence type="ECO:0000313" key="5">
    <source>
        <dbReference type="EMBL" id="MBB4679914.1"/>
    </source>
</evidence>
<feature type="repeat" description="WD" evidence="3">
    <location>
        <begin position="760"/>
        <end position="801"/>
    </location>
</feature>
<dbReference type="InterPro" id="IPR010982">
    <property type="entry name" value="Lambda_DNA-bd_dom_sf"/>
</dbReference>
<dbReference type="Gene3D" id="1.10.260.40">
    <property type="entry name" value="lambda repressor-like DNA-binding domains"/>
    <property type="match status" value="1"/>
</dbReference>
<dbReference type="SUPFAM" id="SSF52540">
    <property type="entry name" value="P-loop containing nucleoside triphosphate hydrolases"/>
    <property type="match status" value="1"/>
</dbReference>
<name>A0A7W7FYC5_9PSEU</name>
<evidence type="ECO:0000256" key="1">
    <source>
        <dbReference type="ARBA" id="ARBA00022574"/>
    </source>
</evidence>
<dbReference type="AlphaFoldDB" id="A0A7W7FYC5"/>
<dbReference type="SUPFAM" id="SSF50978">
    <property type="entry name" value="WD40 repeat-like"/>
    <property type="match status" value="1"/>
</dbReference>
<dbReference type="EMBL" id="JACHMH010000001">
    <property type="protein sequence ID" value="MBB4679914.1"/>
    <property type="molecule type" value="Genomic_DNA"/>
</dbReference>
<feature type="repeat" description="WD" evidence="3">
    <location>
        <begin position="1076"/>
        <end position="1117"/>
    </location>
</feature>
<dbReference type="SUPFAM" id="SSF47413">
    <property type="entry name" value="lambda repressor-like DNA-binding domains"/>
    <property type="match status" value="1"/>
</dbReference>
<dbReference type="Pfam" id="PF00400">
    <property type="entry name" value="WD40"/>
    <property type="match status" value="12"/>
</dbReference>
<dbReference type="SMART" id="SM00530">
    <property type="entry name" value="HTH_XRE"/>
    <property type="match status" value="1"/>
</dbReference>
<feature type="repeat" description="WD" evidence="3">
    <location>
        <begin position="1167"/>
        <end position="1198"/>
    </location>
</feature>
<dbReference type="InterPro" id="IPR011044">
    <property type="entry name" value="Quino_amine_DH_bsu"/>
</dbReference>
<proteinExistence type="predicted"/>
<keyword evidence="1 3" id="KW-0853">WD repeat</keyword>
<dbReference type="PROSITE" id="PS50082">
    <property type="entry name" value="WD_REPEATS_2"/>
    <property type="match status" value="12"/>
</dbReference>
<dbReference type="InterPro" id="IPR001680">
    <property type="entry name" value="WD40_rpt"/>
</dbReference>
<dbReference type="RefSeq" id="WP_312988351.1">
    <property type="nucleotide sequence ID" value="NZ_JACHMH010000001.1"/>
</dbReference>
<feature type="repeat" description="WD" evidence="3">
    <location>
        <begin position="714"/>
        <end position="747"/>
    </location>
</feature>
<dbReference type="PROSITE" id="PS50943">
    <property type="entry name" value="HTH_CROC1"/>
    <property type="match status" value="1"/>
</dbReference>
<gene>
    <name evidence="5" type="ORF">HNR67_006032</name>
</gene>
<feature type="repeat" description="WD" evidence="3">
    <location>
        <begin position="668"/>
        <end position="709"/>
    </location>
</feature>
<dbReference type="PANTHER" id="PTHR19879:SF9">
    <property type="entry name" value="TRANSCRIPTION INITIATION FACTOR TFIID SUBUNIT 5"/>
    <property type="match status" value="1"/>
</dbReference>
<dbReference type="Proteomes" id="UP000533598">
    <property type="component" value="Unassembled WGS sequence"/>
</dbReference>
<dbReference type="CDD" id="cd00093">
    <property type="entry name" value="HTH_XRE"/>
    <property type="match status" value="1"/>
</dbReference>
<sequence>MPRAEQPLESGDGALTRFAADLRALRRLAGGITYRELAKLAHVSASVLSSAAGGRTLPSLQVTLAYVRACGGDVGGWERRWHEVAAELADTPPPATPGPEPYVGLGAFQVGDAARFFGREQLVAELDDLVRRHRFVAVVGPSGSGKSSLLRAGLLHRVRARGLPTVLLTPGPRPVEECAVRLAALTGRSAGDLVREFAEPGALHLTVSRALAHRPPETDLVLVADQFEELFTLCADEAERGRFLALLSTAAGAPDSRVRIVLGVRADFYEHCTRYPDLVPVLRAAQLVVGPMSTAELREVITRPALEAGAVPEAALVSQVIAEATGRPGVLPLVSHALLETWRRRRGNALTLSGYQASGGITDAIAHTAETVYTGLGGERQLWARQLFLRLIALGEGGEDTGRRVRRAELDLTDPAAAEVLDRLAEARLIVLDADSVQITHEALIRCWPRLREWLATDREGLRLHRQLTEAAAQWESLDRDPGALYRGTRLSLARDFAGTHRPMLTERETGFLRASVAVHEDETARAARQNRRLRRLVAAVVGFALVAATAAVVAGQQRSTALAQRDEAVFRQTVAEADRLRDSDPSLSAQLLLTAHRLRPAEDRVRTRLLGTQRTALATALPGHRGNVYLTTFSPRGDLLASAGEDGTVRLWDVRDRTSPRQLGQPLTGHRGWLSAAVFSPDGRTLASSGKDGTVLLWDLTNPDRPLRLGEPLSTGEGSIYLVAFSPDGRILAAGNDNRTVRLWQVADPARPVPLDRPLAGHTGPVRSLAFSPDGRSLASGGDDTTALLWDISDPARPQRRGKALTGHGFLVHSVTFSPDGRTVATGSQDNTVRLWSAADGSPLGPPLTGHTGGVWSVAFSPLNPAILASGAADGTARLWNVANPATAAPLGTPLAGGGDVYAVGFSPDGATLATGSSDHLVRLWSLPAAQLIGHRSTVNMVAFTRDGRLAATGAKDNSVRLWNTADPANPRQWGEIPAIPGVLKSCSACRTYNRFSPDGRTLAVLSHAKILQLWDLADPARPRPISPVLTLGTRHTAALAFSPDGRTLATGDSEETAQLWDISDPAHPVSVARLTGHEGYVGHAEFSPDGKILATAGGDHTVRLWQVDNPREPRPLGKVTGHQGAVVTVAFSADGRSLATASADQSVRRWRVTNPAAPEQIGEPLTGHSRSVSAVAISPDGATVASTSTDATLRLWHTGPAPGPLGEPISTGNGDGYALAFTPDGRHLATADGSGAVHLLDLDLEHAIQRICATTRGVLTDHKREQHLPGVANPRPCG</sequence>
<feature type="repeat" description="WD" evidence="3">
    <location>
        <begin position="902"/>
        <end position="936"/>
    </location>
</feature>
<dbReference type="Gene3D" id="2.130.10.10">
    <property type="entry name" value="YVTN repeat-like/Quinoprotein amine dehydrogenase"/>
    <property type="match status" value="6"/>
</dbReference>
<dbReference type="InterPro" id="IPR020472">
    <property type="entry name" value="WD40_PAC1"/>
</dbReference>
<feature type="repeat" description="WD" evidence="3">
    <location>
        <begin position="622"/>
        <end position="663"/>
    </location>
</feature>
<dbReference type="InterPro" id="IPR049052">
    <property type="entry name" value="nSTAND1"/>
</dbReference>
<dbReference type="InterPro" id="IPR011047">
    <property type="entry name" value="Quinoprotein_ADH-like_sf"/>
</dbReference>
<dbReference type="InterPro" id="IPR036322">
    <property type="entry name" value="WD40_repeat_dom_sf"/>
</dbReference>
<protein>
    <submittedName>
        <fullName evidence="5">WD40 repeat protein</fullName>
    </submittedName>
</protein>
<dbReference type="Gene3D" id="3.40.50.300">
    <property type="entry name" value="P-loop containing nucleotide triphosphate hydrolases"/>
    <property type="match status" value="1"/>
</dbReference>
<evidence type="ECO:0000313" key="6">
    <source>
        <dbReference type="Proteomes" id="UP000533598"/>
    </source>
</evidence>
<comment type="caution">
    <text evidence="5">The sequence shown here is derived from an EMBL/GenBank/DDBJ whole genome shotgun (WGS) entry which is preliminary data.</text>
</comment>
<dbReference type="InterPro" id="IPR015943">
    <property type="entry name" value="WD40/YVTN_repeat-like_dom_sf"/>
</dbReference>
<dbReference type="InterPro" id="IPR019775">
    <property type="entry name" value="WD40_repeat_CS"/>
</dbReference>
<dbReference type="Pfam" id="PF20703">
    <property type="entry name" value="nSTAND1"/>
    <property type="match status" value="1"/>
</dbReference>
<feature type="repeat" description="WD" evidence="3">
    <location>
        <begin position="1040"/>
        <end position="1072"/>
    </location>
</feature>
<evidence type="ECO:0000259" key="4">
    <source>
        <dbReference type="PROSITE" id="PS50943"/>
    </source>
</evidence>
<keyword evidence="6" id="KW-1185">Reference proteome</keyword>
<dbReference type="SUPFAM" id="SSF50998">
    <property type="entry name" value="Quinoprotein alcohol dehydrogenase-like"/>
    <property type="match status" value="1"/>
</dbReference>
<feature type="repeat" description="WD" evidence="3">
    <location>
        <begin position="933"/>
        <end position="965"/>
    </location>
</feature>
<feature type="domain" description="HTH cro/C1-type" evidence="4">
    <location>
        <begin position="22"/>
        <end position="77"/>
    </location>
</feature>
<dbReference type="PROSITE" id="PS00678">
    <property type="entry name" value="WD_REPEATS_1"/>
    <property type="match status" value="4"/>
</dbReference>
<dbReference type="SUPFAM" id="SSF50969">
    <property type="entry name" value="YVTN repeat-like/Quinoprotein amine dehydrogenase"/>
    <property type="match status" value="1"/>
</dbReference>
<dbReference type="SUPFAM" id="SSF50960">
    <property type="entry name" value="TolB, C-terminal domain"/>
    <property type="match status" value="1"/>
</dbReference>
<reference evidence="5 6" key="1">
    <citation type="submission" date="2020-08" db="EMBL/GenBank/DDBJ databases">
        <title>Sequencing the genomes of 1000 actinobacteria strains.</title>
        <authorList>
            <person name="Klenk H.-P."/>
        </authorList>
    </citation>
    <scope>NUCLEOTIDE SEQUENCE [LARGE SCALE GENOMIC DNA]</scope>
    <source>
        <strain evidence="5 6">DSM 44230</strain>
    </source>
</reference>
<dbReference type="PANTHER" id="PTHR19879">
    <property type="entry name" value="TRANSCRIPTION INITIATION FACTOR TFIID"/>
    <property type="match status" value="1"/>
</dbReference>
<feature type="repeat" description="WD" evidence="3">
    <location>
        <begin position="1121"/>
        <end position="1162"/>
    </location>
</feature>